<name>A0AAI9TPH9_PENTH</name>
<reference evidence="1" key="1">
    <citation type="submission" date="2015-06" db="EMBL/GenBank/DDBJ databases">
        <authorList>
            <person name="Nguyen H."/>
        </authorList>
    </citation>
    <scope>NUCLEOTIDE SEQUENCE</scope>
    <source>
        <strain evidence="1">DAOM 180753</strain>
    </source>
</reference>
<protein>
    <submittedName>
        <fullName evidence="1">Uncharacterized protein</fullName>
    </submittedName>
</protein>
<dbReference type="EMBL" id="LACB01000061">
    <property type="protein sequence ID" value="KAJ9490279.1"/>
    <property type="molecule type" value="Genomic_DNA"/>
</dbReference>
<comment type="caution">
    <text evidence="1">The sequence shown here is derived from an EMBL/GenBank/DDBJ whole genome shotgun (WGS) entry which is preliminary data.</text>
</comment>
<dbReference type="Proteomes" id="UP001227192">
    <property type="component" value="Unassembled WGS sequence"/>
</dbReference>
<organism evidence="1 2">
    <name type="scientific">Penicillium thymicola</name>
    <dbReference type="NCBI Taxonomy" id="293382"/>
    <lineage>
        <taxon>Eukaryota</taxon>
        <taxon>Fungi</taxon>
        <taxon>Dikarya</taxon>
        <taxon>Ascomycota</taxon>
        <taxon>Pezizomycotina</taxon>
        <taxon>Eurotiomycetes</taxon>
        <taxon>Eurotiomycetidae</taxon>
        <taxon>Eurotiales</taxon>
        <taxon>Aspergillaceae</taxon>
        <taxon>Penicillium</taxon>
    </lineage>
</organism>
<proteinExistence type="predicted"/>
<evidence type="ECO:0000313" key="2">
    <source>
        <dbReference type="Proteomes" id="UP001227192"/>
    </source>
</evidence>
<sequence>MRSESGKLCAESCSLANPNATDSGYDFTPSNVLYVVLKANTAKFAFPTNAPKGNSYKVTLNADPFPGSLIEEEKIVPSGTLRPEATQERLNSVSARGANIRGYGLYI</sequence>
<dbReference type="AlphaFoldDB" id="A0AAI9TPH9"/>
<gene>
    <name evidence="1" type="ORF">VN97_g2991</name>
</gene>
<accession>A0AAI9TPH9</accession>
<evidence type="ECO:0000313" key="1">
    <source>
        <dbReference type="EMBL" id="KAJ9490279.1"/>
    </source>
</evidence>
<reference evidence="1" key="2">
    <citation type="journal article" date="2016" name="Fungal Biol.">
        <title>Ochratoxin A production by Penicillium thymicola.</title>
        <authorList>
            <person name="Nguyen H.D.T."/>
            <person name="McMullin D.R."/>
            <person name="Ponomareva E."/>
            <person name="Riley R."/>
            <person name="Pomraning K.R."/>
            <person name="Baker S.E."/>
            <person name="Seifert K.A."/>
        </authorList>
    </citation>
    <scope>NUCLEOTIDE SEQUENCE</scope>
    <source>
        <strain evidence="1">DAOM 180753</strain>
    </source>
</reference>
<keyword evidence="2" id="KW-1185">Reference proteome</keyword>